<dbReference type="AlphaFoldDB" id="A0A9W9A0R6"/>
<organism evidence="2 3">
    <name type="scientific">Lentinula lateritia</name>
    <dbReference type="NCBI Taxonomy" id="40482"/>
    <lineage>
        <taxon>Eukaryota</taxon>
        <taxon>Fungi</taxon>
        <taxon>Dikarya</taxon>
        <taxon>Basidiomycota</taxon>
        <taxon>Agaricomycotina</taxon>
        <taxon>Agaricomycetes</taxon>
        <taxon>Agaricomycetidae</taxon>
        <taxon>Agaricales</taxon>
        <taxon>Marasmiineae</taxon>
        <taxon>Omphalotaceae</taxon>
        <taxon>Lentinula</taxon>
    </lineage>
</organism>
<evidence type="ECO:0000313" key="3">
    <source>
        <dbReference type="Proteomes" id="UP001150238"/>
    </source>
</evidence>
<dbReference type="EMBL" id="JANVFS010000028">
    <property type="protein sequence ID" value="KAJ4471763.1"/>
    <property type="molecule type" value="Genomic_DNA"/>
</dbReference>
<reference evidence="2" key="1">
    <citation type="submission" date="2022-08" db="EMBL/GenBank/DDBJ databases">
        <authorList>
            <consortium name="DOE Joint Genome Institute"/>
            <person name="Min B."/>
            <person name="Riley R."/>
            <person name="Sierra-Patev S."/>
            <person name="Naranjo-Ortiz M."/>
            <person name="Looney B."/>
            <person name="Konkel Z."/>
            <person name="Slot J.C."/>
            <person name="Sakamoto Y."/>
            <person name="Steenwyk J.L."/>
            <person name="Rokas A."/>
            <person name="Carro J."/>
            <person name="Camarero S."/>
            <person name="Ferreira P."/>
            <person name="Molpeceres G."/>
            <person name="Ruiz-Duenas F.J."/>
            <person name="Serrano A."/>
            <person name="Henrissat B."/>
            <person name="Drula E."/>
            <person name="Hughes K.W."/>
            <person name="Mata J.L."/>
            <person name="Ishikawa N.K."/>
            <person name="Vargas-Isla R."/>
            <person name="Ushijima S."/>
            <person name="Smith C.A."/>
            <person name="Ahrendt S."/>
            <person name="Andreopoulos W."/>
            <person name="He G."/>
            <person name="Labutti K."/>
            <person name="Lipzen A."/>
            <person name="Ng V."/>
            <person name="Sandor L."/>
            <person name="Barry K."/>
            <person name="Martinez A.T."/>
            <person name="Xiao Y."/>
            <person name="Gibbons J.G."/>
            <person name="Terashima K."/>
            <person name="Hibbett D.S."/>
            <person name="Grigoriev I.V."/>
        </authorList>
    </citation>
    <scope>NUCLEOTIDE SEQUENCE</scope>
    <source>
        <strain evidence="2">Sp2 HRB7682 ss15</strain>
    </source>
</reference>
<evidence type="ECO:0000256" key="1">
    <source>
        <dbReference type="SAM" id="SignalP"/>
    </source>
</evidence>
<accession>A0A9W9A0R6</accession>
<gene>
    <name evidence="2" type="ORF">C8J55DRAFT_152566</name>
</gene>
<feature type="signal peptide" evidence="1">
    <location>
        <begin position="1"/>
        <end position="21"/>
    </location>
</feature>
<keyword evidence="1" id="KW-0732">Signal</keyword>
<protein>
    <recommendedName>
        <fullName evidence="4">Secreted protein</fullName>
    </recommendedName>
</protein>
<reference evidence="2" key="2">
    <citation type="journal article" date="2023" name="Proc. Natl. Acad. Sci. U.S.A.">
        <title>A global phylogenomic analysis of the shiitake genus Lentinula.</title>
        <authorList>
            <person name="Sierra-Patev S."/>
            <person name="Min B."/>
            <person name="Naranjo-Ortiz M."/>
            <person name="Looney B."/>
            <person name="Konkel Z."/>
            <person name="Slot J.C."/>
            <person name="Sakamoto Y."/>
            <person name="Steenwyk J.L."/>
            <person name="Rokas A."/>
            <person name="Carro J."/>
            <person name="Camarero S."/>
            <person name="Ferreira P."/>
            <person name="Molpeceres G."/>
            <person name="Ruiz-Duenas F.J."/>
            <person name="Serrano A."/>
            <person name="Henrissat B."/>
            <person name="Drula E."/>
            <person name="Hughes K.W."/>
            <person name="Mata J.L."/>
            <person name="Ishikawa N.K."/>
            <person name="Vargas-Isla R."/>
            <person name="Ushijima S."/>
            <person name="Smith C.A."/>
            <person name="Donoghue J."/>
            <person name="Ahrendt S."/>
            <person name="Andreopoulos W."/>
            <person name="He G."/>
            <person name="LaButti K."/>
            <person name="Lipzen A."/>
            <person name="Ng V."/>
            <person name="Riley R."/>
            <person name="Sandor L."/>
            <person name="Barry K."/>
            <person name="Martinez A.T."/>
            <person name="Xiao Y."/>
            <person name="Gibbons J.G."/>
            <person name="Terashima K."/>
            <person name="Grigoriev I.V."/>
            <person name="Hibbett D."/>
        </authorList>
    </citation>
    <scope>NUCLEOTIDE SEQUENCE</scope>
    <source>
        <strain evidence="2">Sp2 HRB7682 ss15</strain>
    </source>
</reference>
<sequence length="63" mass="7151">MIMIIFVFLVNRILVIRSVIAAYFRCLDGPASPAASFRVVKCSSYVGQKPKIETSNIMREVWN</sequence>
<evidence type="ECO:0008006" key="4">
    <source>
        <dbReference type="Google" id="ProtNLM"/>
    </source>
</evidence>
<feature type="chain" id="PRO_5040993827" description="Secreted protein" evidence="1">
    <location>
        <begin position="22"/>
        <end position="63"/>
    </location>
</feature>
<name>A0A9W9A0R6_9AGAR</name>
<dbReference type="Proteomes" id="UP001150238">
    <property type="component" value="Unassembled WGS sequence"/>
</dbReference>
<evidence type="ECO:0000313" key="2">
    <source>
        <dbReference type="EMBL" id="KAJ4471763.1"/>
    </source>
</evidence>
<proteinExistence type="predicted"/>
<comment type="caution">
    <text evidence="2">The sequence shown here is derived from an EMBL/GenBank/DDBJ whole genome shotgun (WGS) entry which is preliminary data.</text>
</comment>